<accession>A0A9Q0RAQ5</accession>
<evidence type="ECO:0000313" key="2">
    <source>
        <dbReference type="Proteomes" id="UP001149090"/>
    </source>
</evidence>
<organism evidence="1 2">
    <name type="scientific">Anaeramoeba ignava</name>
    <name type="common">Anaerobic marine amoeba</name>
    <dbReference type="NCBI Taxonomy" id="1746090"/>
    <lineage>
        <taxon>Eukaryota</taxon>
        <taxon>Metamonada</taxon>
        <taxon>Anaeramoebidae</taxon>
        <taxon>Anaeramoeba</taxon>
    </lineage>
</organism>
<dbReference type="Gene3D" id="3.40.50.410">
    <property type="entry name" value="von Willebrand factor, type A domain"/>
    <property type="match status" value="1"/>
</dbReference>
<proteinExistence type="predicted"/>
<dbReference type="EMBL" id="JAPDFW010000075">
    <property type="protein sequence ID" value="KAJ5073347.1"/>
    <property type="molecule type" value="Genomic_DNA"/>
</dbReference>
<dbReference type="OrthoDB" id="299997at2759"/>
<dbReference type="AlphaFoldDB" id="A0A9Q0RAQ5"/>
<comment type="caution">
    <text evidence="1">The sequence shown here is derived from an EMBL/GenBank/DDBJ whole genome shotgun (WGS) entry which is preliminary data.</text>
</comment>
<dbReference type="InterPro" id="IPR036465">
    <property type="entry name" value="vWFA_dom_sf"/>
</dbReference>
<sequence length="325" mass="37306">MMEKESKIGRPPLNCAVVLDISGSMGSGFRGRSNQEEEKLSKLEPWRNKYVRRNYRGARMIQKFLKESGTDPNEISDRENRILFLTDAQPTAGETKSTGLFSLAKEYSEQRIYCTFIGVGVDFNTQLLEVITKTKGAMYFSVHSASEFKRRMETEFDYMMMPICFDIKLQVDGSKIKRVYGSPDSEDKKDTTIADISTAMPSHMNEQNETQGGIIVLKMDPTVSDGLPLNLTLSFNDKKGNPLKEVDQVVFPSLNQDQDEFYQDSSIRKAILLIRYVKFIKNFERNEENKQKANKLIQLFKSEIPIIGDKKLQREVEILEEIIKF</sequence>
<keyword evidence="2" id="KW-1185">Reference proteome</keyword>
<evidence type="ECO:0000313" key="1">
    <source>
        <dbReference type="EMBL" id="KAJ5073347.1"/>
    </source>
</evidence>
<protein>
    <submittedName>
        <fullName evidence="1">Inter-alpha-trypsin inhibitor heavy chain h5</fullName>
    </submittedName>
</protein>
<gene>
    <name evidence="1" type="ORF">M0811_08755</name>
</gene>
<dbReference type="SUPFAM" id="SSF53300">
    <property type="entry name" value="vWA-like"/>
    <property type="match status" value="1"/>
</dbReference>
<dbReference type="Proteomes" id="UP001149090">
    <property type="component" value="Unassembled WGS sequence"/>
</dbReference>
<name>A0A9Q0RAQ5_ANAIG</name>
<reference evidence="1" key="1">
    <citation type="submission" date="2022-10" db="EMBL/GenBank/DDBJ databases">
        <title>Novel sulphate-reducing endosymbionts in the free-living metamonad Anaeramoeba.</title>
        <authorList>
            <person name="Jerlstrom-Hultqvist J."/>
            <person name="Cepicka I."/>
            <person name="Gallot-Lavallee L."/>
            <person name="Salas-Leiva D."/>
            <person name="Curtis B.A."/>
            <person name="Zahonova K."/>
            <person name="Pipaliya S."/>
            <person name="Dacks J."/>
            <person name="Roger A.J."/>
        </authorList>
    </citation>
    <scope>NUCLEOTIDE SEQUENCE</scope>
    <source>
        <strain evidence="1">BMAN</strain>
    </source>
</reference>